<protein>
    <submittedName>
        <fullName evidence="1">Uncharacterized protein</fullName>
    </submittedName>
</protein>
<gene>
    <name evidence="1" type="ORF">MCOR_5643</name>
</gene>
<accession>A0A6J8ABV8</accession>
<proteinExistence type="predicted"/>
<dbReference type="AlphaFoldDB" id="A0A6J8ABV8"/>
<keyword evidence="2" id="KW-1185">Reference proteome</keyword>
<dbReference type="EMBL" id="CACVKT020001043">
    <property type="protein sequence ID" value="CAC5364670.1"/>
    <property type="molecule type" value="Genomic_DNA"/>
</dbReference>
<dbReference type="Proteomes" id="UP000507470">
    <property type="component" value="Unassembled WGS sequence"/>
</dbReference>
<reference evidence="1 2" key="1">
    <citation type="submission" date="2020-06" db="EMBL/GenBank/DDBJ databases">
        <authorList>
            <person name="Li R."/>
            <person name="Bekaert M."/>
        </authorList>
    </citation>
    <scope>NUCLEOTIDE SEQUENCE [LARGE SCALE GENOMIC DNA]</scope>
    <source>
        <strain evidence="2">wild</strain>
    </source>
</reference>
<dbReference type="PANTHER" id="PTHR19446">
    <property type="entry name" value="REVERSE TRANSCRIPTASES"/>
    <property type="match status" value="1"/>
</dbReference>
<organism evidence="1 2">
    <name type="scientific">Mytilus coruscus</name>
    <name type="common">Sea mussel</name>
    <dbReference type="NCBI Taxonomy" id="42192"/>
    <lineage>
        <taxon>Eukaryota</taxon>
        <taxon>Metazoa</taxon>
        <taxon>Spiralia</taxon>
        <taxon>Lophotrochozoa</taxon>
        <taxon>Mollusca</taxon>
        <taxon>Bivalvia</taxon>
        <taxon>Autobranchia</taxon>
        <taxon>Pteriomorphia</taxon>
        <taxon>Mytilida</taxon>
        <taxon>Mytiloidea</taxon>
        <taxon>Mytilidae</taxon>
        <taxon>Mytilinae</taxon>
        <taxon>Mytilus</taxon>
    </lineage>
</organism>
<name>A0A6J8ABV8_MYTCO</name>
<dbReference type="OrthoDB" id="447743at2759"/>
<evidence type="ECO:0000313" key="2">
    <source>
        <dbReference type="Proteomes" id="UP000507470"/>
    </source>
</evidence>
<sequence>MEGERKIYLEECEKLATPEEPKEQFDESERKFKEVQDVLKKAKAASAPGPNGIQYRVHKNCPKLTRRLWKLLTVVWRRKKMIDAWYKAEGCFISKEENSRKVEQFRTISLLNIEGKIFLAVLAKRTTRFLLSNKYRDISVQKGGMPEVSGCIEHTSVLTQILREAKEKKSDFAVL</sequence>
<evidence type="ECO:0000313" key="1">
    <source>
        <dbReference type="EMBL" id="CAC5364670.1"/>
    </source>
</evidence>